<accession>A0A3L9MIM8</accession>
<keyword evidence="4" id="KW-1185">Reference proteome</keyword>
<proteinExistence type="predicted"/>
<dbReference type="CDD" id="cd00761">
    <property type="entry name" value="Glyco_tranf_GTA_type"/>
    <property type="match status" value="1"/>
</dbReference>
<dbReference type="SUPFAM" id="SSF53448">
    <property type="entry name" value="Nucleotide-diphospho-sugar transferases"/>
    <property type="match status" value="1"/>
</dbReference>
<evidence type="ECO:0000256" key="1">
    <source>
        <dbReference type="SAM" id="Phobius"/>
    </source>
</evidence>
<reference evidence="3 4" key="1">
    <citation type="submission" date="2018-10" db="EMBL/GenBank/DDBJ databases">
        <authorList>
            <person name="Chen X."/>
        </authorList>
    </citation>
    <scope>NUCLEOTIDE SEQUENCE [LARGE SCALE GENOMIC DNA]</scope>
    <source>
        <strain evidence="3 4">YIM 102668</strain>
    </source>
</reference>
<dbReference type="Pfam" id="PF00535">
    <property type="entry name" value="Glycos_transf_2"/>
    <property type="match status" value="1"/>
</dbReference>
<dbReference type="PANTHER" id="PTHR22916">
    <property type="entry name" value="GLYCOSYLTRANSFERASE"/>
    <property type="match status" value="1"/>
</dbReference>
<dbReference type="RefSeq" id="WP_121933286.1">
    <property type="nucleotide sequence ID" value="NZ_RDOJ01000001.1"/>
</dbReference>
<dbReference type="OrthoDB" id="396512at2"/>
<gene>
    <name evidence="3" type="ORF">EAH69_00710</name>
</gene>
<dbReference type="InterPro" id="IPR029044">
    <property type="entry name" value="Nucleotide-diphossugar_trans"/>
</dbReference>
<dbReference type="PANTHER" id="PTHR22916:SF3">
    <property type="entry name" value="UDP-GLCNAC:BETAGAL BETA-1,3-N-ACETYLGLUCOSAMINYLTRANSFERASE-LIKE PROTEIN 1"/>
    <property type="match status" value="1"/>
</dbReference>
<dbReference type="GO" id="GO:0016758">
    <property type="term" value="F:hexosyltransferase activity"/>
    <property type="evidence" value="ECO:0007669"/>
    <property type="project" value="UniProtKB-ARBA"/>
</dbReference>
<evidence type="ECO:0000313" key="4">
    <source>
        <dbReference type="Proteomes" id="UP000275348"/>
    </source>
</evidence>
<feature type="transmembrane region" description="Helical" evidence="1">
    <location>
        <begin position="310"/>
        <end position="332"/>
    </location>
</feature>
<dbReference type="InterPro" id="IPR001173">
    <property type="entry name" value="Glyco_trans_2-like"/>
</dbReference>
<evidence type="ECO:0000259" key="2">
    <source>
        <dbReference type="Pfam" id="PF00535"/>
    </source>
</evidence>
<keyword evidence="1" id="KW-1133">Transmembrane helix</keyword>
<dbReference type="EMBL" id="RDOJ01000001">
    <property type="protein sequence ID" value="RLZ12708.1"/>
    <property type="molecule type" value="Genomic_DNA"/>
</dbReference>
<dbReference type="AlphaFoldDB" id="A0A3L9MIM8"/>
<feature type="domain" description="Glycosyltransferase 2-like" evidence="2">
    <location>
        <begin position="4"/>
        <end position="127"/>
    </location>
</feature>
<keyword evidence="1" id="KW-0812">Transmembrane</keyword>
<name>A0A3L9MIM8_9FLAO</name>
<evidence type="ECO:0000313" key="3">
    <source>
        <dbReference type="EMBL" id="RLZ12708.1"/>
    </source>
</evidence>
<dbReference type="Proteomes" id="UP000275348">
    <property type="component" value="Unassembled WGS sequence"/>
</dbReference>
<comment type="caution">
    <text evidence="3">The sequence shown here is derived from an EMBL/GenBank/DDBJ whole genome shotgun (WGS) entry which is preliminary data.</text>
</comment>
<dbReference type="Gene3D" id="3.90.550.10">
    <property type="entry name" value="Spore Coat Polysaccharide Biosynthesis Protein SpsA, Chain A"/>
    <property type="match status" value="1"/>
</dbReference>
<keyword evidence="1" id="KW-0472">Membrane</keyword>
<organism evidence="3 4">
    <name type="scientific">Faecalibacter macacae</name>
    <dbReference type="NCBI Taxonomy" id="1859289"/>
    <lineage>
        <taxon>Bacteria</taxon>
        <taxon>Pseudomonadati</taxon>
        <taxon>Bacteroidota</taxon>
        <taxon>Flavobacteriia</taxon>
        <taxon>Flavobacteriales</taxon>
        <taxon>Weeksellaceae</taxon>
        <taxon>Faecalibacter</taxon>
    </lineage>
</organism>
<sequence>MKISIIATFYNSVDLGDFVNKSMNCLLNQTYKNIEFICINDGSKDDTLSQLKAVSNKDNRVKVYNKENQGSAQYAKSLGQEKASGDFIMFFDHDDIISLNAIEEAVKVLKNDSDLDAVSMLVKTYNSNGDLKSFKNLDINISSAVPFDYRIMTGLEMLENTVGNYTVNFRGLIRNNIFKSISYNFSEKLINADEIVERLIFCNIKKVSSCKGIYSHYIYYNSSFKSSNINRLDIIKSDVILRQIFINSGVYENHKLKFELSAFKNIISNIKLYHTLKSNLNKSERKEQLNKIKNGYINLNRFFLWKNMNFIYKCYHGLSLSSFNFLIFFYSIRKYFRCILRYTNSHQFLWVNFA</sequence>
<protein>
    <submittedName>
        <fullName evidence="3">Glycosyltransferase family 2 protein</fullName>
    </submittedName>
</protein>